<gene>
    <name evidence="4" type="ORF">Q4521_10310</name>
</gene>
<accession>A0AAW7X5E2</accession>
<sequence>MSNEALYIVIALLAAFASLMAYMLFTKKAPEDNQPITDTTDPFALYLGNAVCGAVVLDASLKIAQINTVLCEHLGLTQAAVIGTPFSKHIASADQAIWQELTAHSDASGSTAQIALLAANNKQIQGKLSLQAIPANQELLVTFENQHQLLQYATEIEYRKTHDELTGLNNRKALEAYLNKTFESQSLFSKPIAMIYINVDQLKVVNDTCGHIAGDELLKQLVHILKNTDVTYDYLARVGGDEFALIKEDATIEQAEEVAEIIRSTVEDISFSWDDKNFRQSLSIGVALSSPRLCTITEIIGAADAACEQAKVAGKNRVHVHKDTRAASEDSRHQMRWVSRIQQAFIEDRFELFFQPIVALHHSDQYVHYELLIRYRDENNRFVSPNAFLPAAEKYGLSTQIDLWVLTTALDFLASNPEHTYKLQCCSINLSAHSLSSHQTRSAIAQLIIGCGFPPEKVCFEITETSAIKNLDEATAFIEEMKLIGCRFALDDFGTGFSSLGYLKSLNVDYLKIDGAFIRNIVHDKIDHAMVTAVASIGKEMNIATIAEFVENEEIKSTLSQMAVDYGQGFGFAKPMPLNDAVAYYNK</sequence>
<dbReference type="PROSITE" id="PS50887">
    <property type="entry name" value="GGDEF"/>
    <property type="match status" value="1"/>
</dbReference>
<dbReference type="SMART" id="SM00091">
    <property type="entry name" value="PAS"/>
    <property type="match status" value="1"/>
</dbReference>
<keyword evidence="1" id="KW-0812">Transmembrane</keyword>
<feature type="transmembrane region" description="Helical" evidence="1">
    <location>
        <begin position="6"/>
        <end position="25"/>
    </location>
</feature>
<dbReference type="Gene3D" id="3.30.450.20">
    <property type="entry name" value="PAS domain"/>
    <property type="match status" value="1"/>
</dbReference>
<dbReference type="Proteomes" id="UP001169760">
    <property type="component" value="Unassembled WGS sequence"/>
</dbReference>
<dbReference type="Gene3D" id="3.20.20.450">
    <property type="entry name" value="EAL domain"/>
    <property type="match status" value="1"/>
</dbReference>
<dbReference type="InterPro" id="IPR000014">
    <property type="entry name" value="PAS"/>
</dbReference>
<evidence type="ECO:0000259" key="2">
    <source>
        <dbReference type="PROSITE" id="PS50883"/>
    </source>
</evidence>
<dbReference type="SMART" id="SM00052">
    <property type="entry name" value="EAL"/>
    <property type="match status" value="1"/>
</dbReference>
<reference evidence="4" key="1">
    <citation type="submission" date="2023-07" db="EMBL/GenBank/DDBJ databases">
        <title>Genome content predicts the carbon catabolic preferences of heterotrophic bacteria.</title>
        <authorList>
            <person name="Gralka M."/>
        </authorList>
    </citation>
    <scope>NUCLEOTIDE SEQUENCE</scope>
    <source>
        <strain evidence="4">I3M17_2</strain>
    </source>
</reference>
<dbReference type="InterPro" id="IPR052155">
    <property type="entry name" value="Biofilm_reg_signaling"/>
</dbReference>
<dbReference type="InterPro" id="IPR029787">
    <property type="entry name" value="Nucleotide_cyclase"/>
</dbReference>
<dbReference type="InterPro" id="IPR035965">
    <property type="entry name" value="PAS-like_dom_sf"/>
</dbReference>
<dbReference type="PANTHER" id="PTHR44757">
    <property type="entry name" value="DIGUANYLATE CYCLASE DGCP"/>
    <property type="match status" value="1"/>
</dbReference>
<dbReference type="CDD" id="cd01948">
    <property type="entry name" value="EAL"/>
    <property type="match status" value="1"/>
</dbReference>
<feature type="domain" description="EAL" evidence="2">
    <location>
        <begin position="334"/>
        <end position="587"/>
    </location>
</feature>
<dbReference type="InterPro" id="IPR000160">
    <property type="entry name" value="GGDEF_dom"/>
</dbReference>
<dbReference type="Gene3D" id="3.30.70.270">
    <property type="match status" value="1"/>
</dbReference>
<organism evidence="4 5">
    <name type="scientific">Saccharophagus degradans</name>
    <dbReference type="NCBI Taxonomy" id="86304"/>
    <lineage>
        <taxon>Bacteria</taxon>
        <taxon>Pseudomonadati</taxon>
        <taxon>Pseudomonadota</taxon>
        <taxon>Gammaproteobacteria</taxon>
        <taxon>Cellvibrionales</taxon>
        <taxon>Cellvibrionaceae</taxon>
        <taxon>Saccharophagus</taxon>
    </lineage>
</organism>
<dbReference type="EMBL" id="JAUOPB010000007">
    <property type="protein sequence ID" value="MDO6422868.1"/>
    <property type="molecule type" value="Genomic_DNA"/>
</dbReference>
<evidence type="ECO:0000256" key="1">
    <source>
        <dbReference type="SAM" id="Phobius"/>
    </source>
</evidence>
<dbReference type="Pfam" id="PF00563">
    <property type="entry name" value="EAL"/>
    <property type="match status" value="1"/>
</dbReference>
<dbReference type="PANTHER" id="PTHR44757:SF4">
    <property type="entry name" value="DIGUANYLATE CYCLASE DGCE-RELATED"/>
    <property type="match status" value="1"/>
</dbReference>
<evidence type="ECO:0000259" key="3">
    <source>
        <dbReference type="PROSITE" id="PS50887"/>
    </source>
</evidence>
<name>A0AAW7X5E2_9GAMM</name>
<dbReference type="NCBIfam" id="TIGR00254">
    <property type="entry name" value="GGDEF"/>
    <property type="match status" value="1"/>
</dbReference>
<feature type="domain" description="GGDEF" evidence="3">
    <location>
        <begin position="190"/>
        <end position="323"/>
    </location>
</feature>
<evidence type="ECO:0000313" key="5">
    <source>
        <dbReference type="Proteomes" id="UP001169760"/>
    </source>
</evidence>
<dbReference type="InterPro" id="IPR001633">
    <property type="entry name" value="EAL_dom"/>
</dbReference>
<dbReference type="AlphaFoldDB" id="A0AAW7X5E2"/>
<dbReference type="SUPFAM" id="SSF55785">
    <property type="entry name" value="PYP-like sensor domain (PAS domain)"/>
    <property type="match status" value="1"/>
</dbReference>
<comment type="caution">
    <text evidence="4">The sequence shown here is derived from an EMBL/GenBank/DDBJ whole genome shotgun (WGS) entry which is preliminary data.</text>
</comment>
<proteinExistence type="predicted"/>
<dbReference type="RefSeq" id="WP_303492745.1">
    <property type="nucleotide sequence ID" value="NZ_JAUOPB010000007.1"/>
</dbReference>
<keyword evidence="1" id="KW-0472">Membrane</keyword>
<dbReference type="SUPFAM" id="SSF141868">
    <property type="entry name" value="EAL domain-like"/>
    <property type="match status" value="1"/>
</dbReference>
<dbReference type="InterPro" id="IPR043128">
    <property type="entry name" value="Rev_trsase/Diguanyl_cyclase"/>
</dbReference>
<dbReference type="PROSITE" id="PS50883">
    <property type="entry name" value="EAL"/>
    <property type="match status" value="1"/>
</dbReference>
<dbReference type="CDD" id="cd01949">
    <property type="entry name" value="GGDEF"/>
    <property type="match status" value="1"/>
</dbReference>
<dbReference type="CDD" id="cd00130">
    <property type="entry name" value="PAS"/>
    <property type="match status" value="1"/>
</dbReference>
<evidence type="ECO:0000313" key="4">
    <source>
        <dbReference type="EMBL" id="MDO6422868.1"/>
    </source>
</evidence>
<dbReference type="Pfam" id="PF00990">
    <property type="entry name" value="GGDEF"/>
    <property type="match status" value="1"/>
</dbReference>
<dbReference type="InterPro" id="IPR035919">
    <property type="entry name" value="EAL_sf"/>
</dbReference>
<keyword evidence="1" id="KW-1133">Transmembrane helix</keyword>
<protein>
    <submittedName>
        <fullName evidence="4">EAL domain-containing protein</fullName>
    </submittedName>
</protein>
<dbReference type="SMART" id="SM00267">
    <property type="entry name" value="GGDEF"/>
    <property type="match status" value="1"/>
</dbReference>
<dbReference type="SUPFAM" id="SSF55073">
    <property type="entry name" value="Nucleotide cyclase"/>
    <property type="match status" value="1"/>
</dbReference>